<dbReference type="AlphaFoldDB" id="A0A4U0WQI5"/>
<evidence type="ECO:0000313" key="3">
    <source>
        <dbReference type="Proteomes" id="UP000308768"/>
    </source>
</evidence>
<protein>
    <submittedName>
        <fullName evidence="2">Uncharacterized protein</fullName>
    </submittedName>
</protein>
<gene>
    <name evidence="2" type="ORF">B0A49_08104</name>
</gene>
<comment type="caution">
    <text evidence="2">The sequence shown here is derived from an EMBL/GenBank/DDBJ whole genome shotgun (WGS) entry which is preliminary data.</text>
</comment>
<feature type="compositionally biased region" description="Basic residues" evidence="1">
    <location>
        <begin position="225"/>
        <end position="234"/>
    </location>
</feature>
<accession>A0A4U0WQI5</accession>
<feature type="compositionally biased region" description="Gly residues" evidence="1">
    <location>
        <begin position="199"/>
        <end position="214"/>
    </location>
</feature>
<reference evidence="2 3" key="1">
    <citation type="submission" date="2017-03" db="EMBL/GenBank/DDBJ databases">
        <title>Genomes of endolithic fungi from Antarctica.</title>
        <authorList>
            <person name="Coleine C."/>
            <person name="Masonjones S."/>
            <person name="Stajich J.E."/>
        </authorList>
    </citation>
    <scope>NUCLEOTIDE SEQUENCE [LARGE SCALE GENOMIC DNA]</scope>
    <source>
        <strain evidence="2 3">CCFEE 5187</strain>
    </source>
</reference>
<feature type="region of interest" description="Disordered" evidence="1">
    <location>
        <begin position="86"/>
        <end position="260"/>
    </location>
</feature>
<dbReference type="Proteomes" id="UP000308768">
    <property type="component" value="Unassembled WGS sequence"/>
</dbReference>
<dbReference type="OrthoDB" id="5244639at2759"/>
<proteinExistence type="predicted"/>
<feature type="compositionally biased region" description="Basic and acidic residues" evidence="1">
    <location>
        <begin position="188"/>
        <end position="198"/>
    </location>
</feature>
<evidence type="ECO:0000256" key="1">
    <source>
        <dbReference type="SAM" id="MobiDB-lite"/>
    </source>
</evidence>
<feature type="compositionally biased region" description="Basic residues" evidence="1">
    <location>
        <begin position="162"/>
        <end position="172"/>
    </location>
</feature>
<organism evidence="2 3">
    <name type="scientific">Cryomyces minteri</name>
    <dbReference type="NCBI Taxonomy" id="331657"/>
    <lineage>
        <taxon>Eukaryota</taxon>
        <taxon>Fungi</taxon>
        <taxon>Dikarya</taxon>
        <taxon>Ascomycota</taxon>
        <taxon>Pezizomycotina</taxon>
        <taxon>Dothideomycetes</taxon>
        <taxon>Dothideomycetes incertae sedis</taxon>
        <taxon>Cryomyces</taxon>
    </lineage>
</organism>
<name>A0A4U0WQI5_9PEZI</name>
<evidence type="ECO:0000313" key="2">
    <source>
        <dbReference type="EMBL" id="TKA65351.1"/>
    </source>
</evidence>
<keyword evidence="3" id="KW-1185">Reference proteome</keyword>
<dbReference type="EMBL" id="NAJN01001150">
    <property type="protein sequence ID" value="TKA65351.1"/>
    <property type="molecule type" value="Genomic_DNA"/>
</dbReference>
<feature type="non-terminal residue" evidence="2">
    <location>
        <position position="260"/>
    </location>
</feature>
<sequence length="260" mass="28481">MAASVTSRCADPLASGYWRPGVLRSEIGLGEVLELDFRDALEVTCREWEATFKYRREEKKLSSKDDHTTSALPLPPIVRLRLNGELSAPHQSPPPPYEDSVFDAPPDYTDTESLVTARLGFDPECPPPPYRTSRQPTEPRLLLRDPTPKSAIDFSATDHFRTHGKKKAKAAAKKAQSDKWGDDDDEEKPPGEDGEHNGDSGGGGDDNGGGAGGGDDGDDWNDGGKKKKGKKKKNAFSWDEDEDEEQKKQEEEDAALATSN</sequence>